<keyword evidence="1" id="KW-0472">Membrane</keyword>
<sequence length="188" mass="21866">MAFNTDIQEKPKHLNLLIIIGIVMFLYVLIRPFLDWNEGLTASIEIVLVALFVGAFFLFGIVSFIYIFFKAIPNFKSFAQMIGFLAFVLVFIFSALFFVEKAVTPALYVIFENKKTIITSDYQVKSYQQAKRVGVDNYFLYFDHNKVQINKSTYQKLRTGQIYDLTVTYKPRAEVLYDLQISQKNQND</sequence>
<evidence type="ECO:0000313" key="3">
    <source>
        <dbReference type="Proteomes" id="UP000255230"/>
    </source>
</evidence>
<dbReference type="EMBL" id="UGPY01000001">
    <property type="protein sequence ID" value="STY97938.1"/>
    <property type="molecule type" value="Genomic_DNA"/>
</dbReference>
<dbReference type="RefSeq" id="WP_062334065.1">
    <property type="nucleotide sequence ID" value="NZ_CBCRZU010000002.1"/>
</dbReference>
<dbReference type="GeneID" id="35778324"/>
<evidence type="ECO:0000256" key="1">
    <source>
        <dbReference type="SAM" id="Phobius"/>
    </source>
</evidence>
<protein>
    <submittedName>
        <fullName evidence="2">Uncharacterized protein</fullName>
    </submittedName>
</protein>
<proteinExistence type="predicted"/>
<organism evidence="2 3">
    <name type="scientific">Faucicola osloensis</name>
    <name type="common">Moraxella osloensis</name>
    <dbReference type="NCBI Taxonomy" id="34062"/>
    <lineage>
        <taxon>Bacteria</taxon>
        <taxon>Pseudomonadati</taxon>
        <taxon>Pseudomonadota</taxon>
        <taxon>Gammaproteobacteria</taxon>
        <taxon>Moraxellales</taxon>
        <taxon>Moraxellaceae</taxon>
        <taxon>Faucicola</taxon>
    </lineage>
</organism>
<keyword evidence="3" id="KW-1185">Reference proteome</keyword>
<reference evidence="2 3" key="1">
    <citation type="submission" date="2018-06" db="EMBL/GenBank/DDBJ databases">
        <authorList>
            <consortium name="Pathogen Informatics"/>
            <person name="Doyle S."/>
        </authorList>
    </citation>
    <scope>NUCLEOTIDE SEQUENCE [LARGE SCALE GENOMIC DNA]</scope>
    <source>
        <strain evidence="2 3">NCTC10465</strain>
    </source>
</reference>
<name>A0A378QCM0_FAUOS</name>
<feature type="transmembrane region" description="Helical" evidence="1">
    <location>
        <begin position="81"/>
        <end position="99"/>
    </location>
</feature>
<feature type="transmembrane region" description="Helical" evidence="1">
    <location>
        <begin position="14"/>
        <end position="34"/>
    </location>
</feature>
<feature type="transmembrane region" description="Helical" evidence="1">
    <location>
        <begin position="46"/>
        <end position="69"/>
    </location>
</feature>
<dbReference type="AlphaFoldDB" id="A0A378QCM0"/>
<gene>
    <name evidence="2" type="ORF">NCTC10465_01736</name>
</gene>
<dbReference type="KEGG" id="mos:AXE82_09500"/>
<keyword evidence="1" id="KW-1133">Transmembrane helix</keyword>
<evidence type="ECO:0000313" key="2">
    <source>
        <dbReference type="EMBL" id="STY97938.1"/>
    </source>
</evidence>
<dbReference type="Proteomes" id="UP000255230">
    <property type="component" value="Unassembled WGS sequence"/>
</dbReference>
<accession>A0A378QCM0</accession>
<keyword evidence="1" id="KW-0812">Transmembrane</keyword>